<evidence type="ECO:0000259" key="3">
    <source>
        <dbReference type="PROSITE" id="PS50050"/>
    </source>
</evidence>
<feature type="repeat" description="TNFR-Cys" evidence="1">
    <location>
        <begin position="39"/>
        <end position="81"/>
    </location>
</feature>
<dbReference type="PANTHER" id="PTHR46875">
    <property type="entry name" value="TUMOR NECROSIS FACTOR RECEPTOR SUPERFAMILY MEMBER 5"/>
    <property type="match status" value="1"/>
</dbReference>
<comment type="caution">
    <text evidence="1">Lacks conserved residue(s) required for the propagation of feature annotation.</text>
</comment>
<dbReference type="InterPro" id="IPR008063">
    <property type="entry name" value="Fas_rcpt"/>
</dbReference>
<sequence length="319" mass="35103">MTCPVGEYKDKEKCCKMCPKGQHVNGSCVDSISLTHCIPCQKGTYMDNENYLYKCINCKHCDTNSHQITVSKCSADKNTQCECVPGYYCEDTSCGHCLPWTICKPGEGARIPATPRNNTLCDSCPPGTYNNVTDSHTPCLQHTNCTTLGKVLKTAGTNISDSICGPYQCPNSSGWLLPASLWAGFTLFVVVFFIFLGFRSWRNKRQTIFTVAKSADPEVKLIIPPVIPLSDQKLPVLSPDSPKTLICEPELRGLCPGIPSETCDPSVIFDIEEDGVMLPTLTATERFDRAAIKGTGTGNGFSVPMYYSEPQEDEWTDLY</sequence>
<reference evidence="4" key="1">
    <citation type="journal article" date="2021" name="Cell">
        <title>Tracing the genetic footprints of vertebrate landing in non-teleost ray-finned fishes.</title>
        <authorList>
            <person name="Bi X."/>
            <person name="Wang K."/>
            <person name="Yang L."/>
            <person name="Pan H."/>
            <person name="Jiang H."/>
            <person name="Wei Q."/>
            <person name="Fang M."/>
            <person name="Yu H."/>
            <person name="Zhu C."/>
            <person name="Cai Y."/>
            <person name="He Y."/>
            <person name="Gan X."/>
            <person name="Zeng H."/>
            <person name="Yu D."/>
            <person name="Zhu Y."/>
            <person name="Jiang H."/>
            <person name="Qiu Q."/>
            <person name="Yang H."/>
            <person name="Zhang Y.E."/>
            <person name="Wang W."/>
            <person name="Zhu M."/>
            <person name="He S."/>
            <person name="Zhang G."/>
        </authorList>
    </citation>
    <scope>NUCLEOTIDE SEQUENCE</scope>
    <source>
        <strain evidence="4">Allg_001</strain>
    </source>
</reference>
<accession>A0A8J7NRQ6</accession>
<dbReference type="PRINTS" id="PR01680">
    <property type="entry name" value="TNFACTORR6"/>
</dbReference>
<protein>
    <submittedName>
        <fullName evidence="4">TNR5 factor</fullName>
    </submittedName>
</protein>
<dbReference type="Proteomes" id="UP000736164">
    <property type="component" value="Unassembled WGS sequence"/>
</dbReference>
<dbReference type="GO" id="GO:0009897">
    <property type="term" value="C:external side of plasma membrane"/>
    <property type="evidence" value="ECO:0007669"/>
    <property type="project" value="TreeGrafter"/>
</dbReference>
<evidence type="ECO:0000256" key="2">
    <source>
        <dbReference type="SAM" id="Phobius"/>
    </source>
</evidence>
<proteinExistence type="predicted"/>
<dbReference type="PROSITE" id="PS50050">
    <property type="entry name" value="TNFR_NGFR_2"/>
    <property type="match status" value="2"/>
</dbReference>
<evidence type="ECO:0000313" key="4">
    <source>
        <dbReference type="EMBL" id="MBN3316930.1"/>
    </source>
</evidence>
<dbReference type="AlphaFoldDB" id="A0A8J7NRQ6"/>
<gene>
    <name evidence="4" type="primary">Cd40_3</name>
    <name evidence="4" type="ORF">GTO95_0006670</name>
</gene>
<dbReference type="GO" id="GO:0006955">
    <property type="term" value="P:immune response"/>
    <property type="evidence" value="ECO:0007669"/>
    <property type="project" value="InterPro"/>
</dbReference>
<feature type="disulfide bond" evidence="1">
    <location>
        <begin position="40"/>
        <end position="55"/>
    </location>
</feature>
<dbReference type="InterPro" id="IPR001368">
    <property type="entry name" value="TNFR/NGFR_Cys_rich_reg"/>
</dbReference>
<feature type="disulfide bond" evidence="1">
    <location>
        <begin position="103"/>
        <end position="121"/>
    </location>
</feature>
<dbReference type="SMART" id="SM00208">
    <property type="entry name" value="TNFR"/>
    <property type="match status" value="4"/>
</dbReference>
<dbReference type="SUPFAM" id="SSF57586">
    <property type="entry name" value="TNF receptor-like"/>
    <property type="match status" value="2"/>
</dbReference>
<dbReference type="Gene3D" id="2.10.50.10">
    <property type="entry name" value="Tumor Necrosis Factor Receptor, subunit A, domain 2"/>
    <property type="match status" value="3"/>
</dbReference>
<keyword evidence="2" id="KW-1133">Transmembrane helix</keyword>
<feature type="transmembrane region" description="Helical" evidence="2">
    <location>
        <begin position="175"/>
        <end position="198"/>
    </location>
</feature>
<dbReference type="GO" id="GO:0006915">
    <property type="term" value="P:apoptotic process"/>
    <property type="evidence" value="ECO:0007669"/>
    <property type="project" value="InterPro"/>
</dbReference>
<feature type="domain" description="TNFR-Cys" evidence="3">
    <location>
        <begin position="39"/>
        <end position="81"/>
    </location>
</feature>
<keyword evidence="2" id="KW-0812">Transmembrane</keyword>
<dbReference type="Pfam" id="PF00020">
    <property type="entry name" value="TNFR_c6"/>
    <property type="match status" value="3"/>
</dbReference>
<feature type="non-terminal residue" evidence="4">
    <location>
        <position position="1"/>
    </location>
</feature>
<evidence type="ECO:0000256" key="1">
    <source>
        <dbReference type="PROSITE-ProRule" id="PRU00206"/>
    </source>
</evidence>
<feature type="domain" description="TNFR-Cys" evidence="3">
    <location>
        <begin position="82"/>
        <end position="121"/>
    </location>
</feature>
<dbReference type="GO" id="GO:0004888">
    <property type="term" value="F:transmembrane signaling receptor activity"/>
    <property type="evidence" value="ECO:0007669"/>
    <property type="project" value="InterPro"/>
</dbReference>
<dbReference type="PANTHER" id="PTHR46875:SF2">
    <property type="entry name" value="TUMOR NECROSIS FACTOR RECEPTOR SUPERFAMILY MEMBER 5-LIKE ISOFORM X1"/>
    <property type="match status" value="1"/>
</dbReference>
<dbReference type="InterPro" id="IPR052135">
    <property type="entry name" value="TNFRSF5"/>
</dbReference>
<keyword evidence="2" id="KW-0472">Membrane</keyword>
<evidence type="ECO:0000313" key="5">
    <source>
        <dbReference type="Proteomes" id="UP000736164"/>
    </source>
</evidence>
<keyword evidence="5" id="KW-1185">Reference proteome</keyword>
<feature type="repeat" description="TNFR-Cys" evidence="1">
    <location>
        <begin position="82"/>
        <end position="121"/>
    </location>
</feature>
<organism evidence="4 5">
    <name type="scientific">Atractosteus spatula</name>
    <name type="common">Alligator gar</name>
    <name type="synonym">Lepisosteus spatula</name>
    <dbReference type="NCBI Taxonomy" id="7917"/>
    <lineage>
        <taxon>Eukaryota</taxon>
        <taxon>Metazoa</taxon>
        <taxon>Chordata</taxon>
        <taxon>Craniata</taxon>
        <taxon>Vertebrata</taxon>
        <taxon>Euteleostomi</taxon>
        <taxon>Actinopterygii</taxon>
        <taxon>Neopterygii</taxon>
        <taxon>Holostei</taxon>
        <taxon>Semionotiformes</taxon>
        <taxon>Lepisosteidae</taxon>
        <taxon>Atractosteus</taxon>
    </lineage>
</organism>
<dbReference type="EMBL" id="JAAWVO010032594">
    <property type="protein sequence ID" value="MBN3316930.1"/>
    <property type="molecule type" value="Genomic_DNA"/>
</dbReference>
<keyword evidence="1" id="KW-1015">Disulfide bond</keyword>
<dbReference type="GO" id="GO:0002768">
    <property type="term" value="P:immune response-regulating cell surface receptor signaling pathway"/>
    <property type="evidence" value="ECO:0007669"/>
    <property type="project" value="TreeGrafter"/>
</dbReference>
<name>A0A8J7NRQ6_ATRSP</name>
<feature type="non-terminal residue" evidence="4">
    <location>
        <position position="319"/>
    </location>
</feature>
<comment type="caution">
    <text evidence="4">The sequence shown here is derived from an EMBL/GenBank/DDBJ whole genome shotgun (WGS) entry which is preliminary data.</text>
</comment>
<dbReference type="GO" id="GO:0035631">
    <property type="term" value="C:CD40 receptor complex"/>
    <property type="evidence" value="ECO:0007669"/>
    <property type="project" value="TreeGrafter"/>
</dbReference>